<dbReference type="SUPFAM" id="SSF69318">
    <property type="entry name" value="Integrin alpha N-terminal domain"/>
    <property type="match status" value="1"/>
</dbReference>
<organism evidence="1 2">
    <name type="scientific">Micromonospora mirobrigensis</name>
    <dbReference type="NCBI Taxonomy" id="262898"/>
    <lineage>
        <taxon>Bacteria</taxon>
        <taxon>Bacillati</taxon>
        <taxon>Actinomycetota</taxon>
        <taxon>Actinomycetes</taxon>
        <taxon>Micromonosporales</taxon>
        <taxon>Micromonosporaceae</taxon>
        <taxon>Micromonospora</taxon>
    </lineage>
</organism>
<proteinExistence type="predicted"/>
<evidence type="ECO:0000313" key="1">
    <source>
        <dbReference type="EMBL" id="SCE64633.1"/>
    </source>
</evidence>
<gene>
    <name evidence="1" type="ORF">GA0070564_10181</name>
</gene>
<reference evidence="2" key="1">
    <citation type="submission" date="2016-06" db="EMBL/GenBank/DDBJ databases">
        <authorList>
            <person name="Varghese N."/>
            <person name="Submissions Spin"/>
        </authorList>
    </citation>
    <scope>NUCLEOTIDE SEQUENCE [LARGE SCALE GENOMIC DNA]</scope>
    <source>
        <strain evidence="2">DSM 44830</strain>
    </source>
</reference>
<dbReference type="InterPro" id="IPR028994">
    <property type="entry name" value="Integrin_alpha_N"/>
</dbReference>
<dbReference type="Proteomes" id="UP000199504">
    <property type="component" value="Unassembled WGS sequence"/>
</dbReference>
<protein>
    <recommendedName>
        <fullName evidence="3">Repeat domain-containing protein</fullName>
    </recommendedName>
</protein>
<name>A0A1C4TYW8_9ACTN</name>
<sequence length="1033" mass="108861">MTAPRLFSPFVRTRTRLTLTLGLSLATLVAAPLPLWLGTDEATETAAAAPAPVGPRSEVIAMADARRTGKEVLVDTATTATSRTWALPDGKLRSEFHAAPQRARDAAGQWKDIDNSLVRGGKSAGGLDVRPVNVPAPVRFSGGSAATPGNAGTVLAEADVAGHTIAYTWPGALPEPVLDGPRALYPEVRSGVDLLVVAREEGGFAQLLIVKNRSAQTLQAVRTLSYGLRSRTLVFRHDDLTGGVRALDRAGREVSSIPTPFAWDSAGRDVDAEPGTAPRTAVGSPAEVLKLSGLSGIEPGAHQAPLPTRLDRDGTGDVLLHLDAAATGLLTRGDVTFPLFLDPTLNSGNTGWTFAYKPYPNSNYWNGTSFNGGTSDARVGYESDTGGTSRAFWRMGYSSSLRGATISSASFKILNNYSWSCTAREMQLWLTGAISTGTTWNKQPAWTTLQQKLSFAHGYSSSCADDYESFNVLNAAQQAADGGWSTLTLGMRASSEGDKYTWRKFQASTAALSVVYNRPPNEPTGGTTSPGGACTPGPGNGVTIAKTNIVLSASATDADGNLKGLRFRWWPTGGTVPAGTLVTSLTSGKGSLTIPTTSLVDKTTYSWDVRSEDTSGATSSYFPPGTEPCRFTIDASAPPAPDVTSAVWKEATPDGATWATVKFGGTGAISFTAAGAAKFSYAFEGIGTTYVNATSGAATVPDLKPRHAGPTTLHVYAYDAVGNRSARTDYYFYVPPRDTADAPGDTGGDGIVDLLLIDSTGKLRNYAGDVDGELYAWQTASYDDKGTLNPPGHWFDPATGKAALIAKFADAYPGDGSTDLFARTPDGGFWLYPGDGYGSFNVDKRLRVILPANAPDPATWIQLKAIGDITGDKQPDVILRAGTAFWVLSGYTGGSFQEATLMEGTAWARREIVNVADVDLDGTPDMLWRNLDAGTFYIRHGKPGSVAGSVSLDSLKSAAASRSGDISYGTGWTEANVNAAIGIPDVNGDRVPDIWARLASDGAMRIYHPSTTNTNAPVKVVLGDNWNSVKSFG</sequence>
<dbReference type="NCBIfam" id="NF033679">
    <property type="entry name" value="DNRLRE_dom"/>
    <property type="match status" value="1"/>
</dbReference>
<dbReference type="AlphaFoldDB" id="A0A1C4TYW8"/>
<dbReference type="STRING" id="262898.GA0070564_10181"/>
<evidence type="ECO:0000313" key="2">
    <source>
        <dbReference type="Proteomes" id="UP000199504"/>
    </source>
</evidence>
<evidence type="ECO:0008006" key="3">
    <source>
        <dbReference type="Google" id="ProtNLM"/>
    </source>
</evidence>
<accession>A0A1C4TYW8</accession>
<keyword evidence="2" id="KW-1185">Reference proteome</keyword>
<dbReference type="OrthoDB" id="4332189at2"/>
<dbReference type="RefSeq" id="WP_091601040.1">
    <property type="nucleotide sequence ID" value="NZ_FMCX01000001.1"/>
</dbReference>
<dbReference type="EMBL" id="FMCX01000001">
    <property type="protein sequence ID" value="SCE64633.1"/>
    <property type="molecule type" value="Genomic_DNA"/>
</dbReference>